<organism evidence="2 3">
    <name type="scientific">Chitinophaga nivalis</name>
    <dbReference type="NCBI Taxonomy" id="2991709"/>
    <lineage>
        <taxon>Bacteria</taxon>
        <taxon>Pseudomonadati</taxon>
        <taxon>Bacteroidota</taxon>
        <taxon>Chitinophagia</taxon>
        <taxon>Chitinophagales</taxon>
        <taxon>Chitinophagaceae</taxon>
        <taxon>Chitinophaga</taxon>
    </lineage>
</organism>
<dbReference type="SUPFAM" id="SSF51735">
    <property type="entry name" value="NAD(P)-binding Rossmann-fold domains"/>
    <property type="match status" value="1"/>
</dbReference>
<keyword evidence="3" id="KW-1185">Reference proteome</keyword>
<dbReference type="Gene3D" id="3.40.50.720">
    <property type="entry name" value="NAD(P)-binding Rossmann-like Domain"/>
    <property type="match status" value="1"/>
</dbReference>
<proteinExistence type="predicted"/>
<evidence type="ECO:0000259" key="1">
    <source>
        <dbReference type="Pfam" id="PF01408"/>
    </source>
</evidence>
<feature type="domain" description="Gfo/Idh/MocA-like oxidoreductase N-terminal" evidence="1">
    <location>
        <begin position="43"/>
        <end position="170"/>
    </location>
</feature>
<evidence type="ECO:0000313" key="3">
    <source>
        <dbReference type="Proteomes" id="UP001207742"/>
    </source>
</evidence>
<reference evidence="2 3" key="1">
    <citation type="submission" date="2022-10" db="EMBL/GenBank/DDBJ databases">
        <title>Chitinophaga nivalis PC15 sp. nov., isolated from Pyeongchang county, South Korea.</title>
        <authorList>
            <person name="Trinh H.N."/>
        </authorList>
    </citation>
    <scope>NUCLEOTIDE SEQUENCE [LARGE SCALE GENOMIC DNA]</scope>
    <source>
        <strain evidence="2 3">PC14</strain>
    </source>
</reference>
<dbReference type="Pfam" id="PF01408">
    <property type="entry name" value="GFO_IDH_MocA"/>
    <property type="match status" value="1"/>
</dbReference>
<dbReference type="InterPro" id="IPR036291">
    <property type="entry name" value="NAD(P)-bd_dom_sf"/>
</dbReference>
<dbReference type="PANTHER" id="PTHR43818">
    <property type="entry name" value="BCDNA.GH03377"/>
    <property type="match status" value="1"/>
</dbReference>
<dbReference type="PROSITE" id="PS51318">
    <property type="entry name" value="TAT"/>
    <property type="match status" value="1"/>
</dbReference>
<protein>
    <submittedName>
        <fullName evidence="2">Gfo/Idh/MocA family oxidoreductase</fullName>
    </submittedName>
</protein>
<dbReference type="InterPro" id="IPR000683">
    <property type="entry name" value="Gfo/Idh/MocA-like_OxRdtase_N"/>
</dbReference>
<dbReference type="PANTHER" id="PTHR43818:SF5">
    <property type="entry name" value="OXIDOREDUCTASE FAMILY PROTEIN"/>
    <property type="match status" value="1"/>
</dbReference>
<dbReference type="Proteomes" id="UP001207742">
    <property type="component" value="Unassembled WGS sequence"/>
</dbReference>
<dbReference type="InterPro" id="IPR006311">
    <property type="entry name" value="TAT_signal"/>
</dbReference>
<dbReference type="RefSeq" id="WP_264728113.1">
    <property type="nucleotide sequence ID" value="NZ_JAPDNR010000001.1"/>
</dbReference>
<dbReference type="InterPro" id="IPR050463">
    <property type="entry name" value="Gfo/Idh/MocA_oxidrdct_glycsds"/>
</dbReference>
<sequence length="453" mass="50879">MSSKKTRREFLQQSVLAGAGIAVSAMGMPAASYARIMGANDRVNVGLVGFSDRARQALLPSFFNNNKELNFDLIAVSDIWNRRREEGKAFLEQQTGHNVQACMNNDELYRIKHLDAVFIASADFQHAWHTIEAVKNNCDVYSEKPFAETMEDARKALKAVKDSKRIMQVGTQRRSGNSYRLAADFIHAGKFGPITMVEMTWNVNQPGRWRRPELVSQIRESDTDWQRFLAGRPKDSWDPRKYLEYRLFWPYSSGIFGQWMTHQIDTVHWFSGLKHPRSAVANGGIYMWKDGRKNPDTLTAVFDYGPQDDPTSGFQVMYSSRFHNSAGGIKEIYYSNGGTIDMASNKISATGGLKEKEAQEMGLHANLLSEQTLKSTEVATTSANTGADQLTNAHVRNWMECVRKRVQPNAPIEAAYSHAIALIMGNAAYRTGMKATFDEATQEVMVGGKVFTL</sequence>
<gene>
    <name evidence="2" type="ORF">OL497_04370</name>
</gene>
<evidence type="ECO:0000313" key="2">
    <source>
        <dbReference type="EMBL" id="MCW3483112.1"/>
    </source>
</evidence>
<dbReference type="Gene3D" id="3.30.360.10">
    <property type="entry name" value="Dihydrodipicolinate Reductase, domain 2"/>
    <property type="match status" value="1"/>
</dbReference>
<dbReference type="SUPFAM" id="SSF55347">
    <property type="entry name" value="Glyceraldehyde-3-phosphate dehydrogenase-like, C-terminal domain"/>
    <property type="match status" value="1"/>
</dbReference>
<name>A0ABT3IGN5_9BACT</name>
<comment type="caution">
    <text evidence="2">The sequence shown here is derived from an EMBL/GenBank/DDBJ whole genome shotgun (WGS) entry which is preliminary data.</text>
</comment>
<accession>A0ABT3IGN5</accession>
<dbReference type="EMBL" id="JAPDNS010000001">
    <property type="protein sequence ID" value="MCW3483112.1"/>
    <property type="molecule type" value="Genomic_DNA"/>
</dbReference>